<sequence>MKKSKLFGSRLVENVFNPKTPRVIMFSDSDSITRQVFEEGDLLDANSIRKILLKGGFSSGGNGGSNPPSVDYVDLKA</sequence>
<organism evidence="2">
    <name type="scientific">Podoviridae sp. ctZkC8</name>
    <dbReference type="NCBI Taxonomy" id="2825259"/>
    <lineage>
        <taxon>Viruses</taxon>
        <taxon>Duplodnaviria</taxon>
        <taxon>Heunggongvirae</taxon>
        <taxon>Uroviricota</taxon>
        <taxon>Caudoviricetes</taxon>
    </lineage>
</organism>
<dbReference type="EMBL" id="BK016062">
    <property type="protein sequence ID" value="DAF91839.1"/>
    <property type="molecule type" value="Genomic_DNA"/>
</dbReference>
<feature type="region of interest" description="Disordered" evidence="1">
    <location>
        <begin position="56"/>
        <end position="77"/>
    </location>
</feature>
<accession>A0A8S5UBG8</accession>
<reference evidence="2" key="1">
    <citation type="journal article" date="2021" name="Proc. Natl. Acad. Sci. U.S.A.">
        <title>A Catalog of Tens of Thousands of Viruses from Human Metagenomes Reveals Hidden Associations with Chronic Diseases.</title>
        <authorList>
            <person name="Tisza M.J."/>
            <person name="Buck C.B."/>
        </authorList>
    </citation>
    <scope>NUCLEOTIDE SEQUENCE</scope>
    <source>
        <strain evidence="2">CtZkC8</strain>
    </source>
</reference>
<evidence type="ECO:0000313" key="2">
    <source>
        <dbReference type="EMBL" id="DAF91839.1"/>
    </source>
</evidence>
<evidence type="ECO:0000256" key="1">
    <source>
        <dbReference type="SAM" id="MobiDB-lite"/>
    </source>
</evidence>
<protein>
    <submittedName>
        <fullName evidence="2">Uncharacterized protein</fullName>
    </submittedName>
</protein>
<proteinExistence type="predicted"/>
<name>A0A8S5UBG8_9CAUD</name>